<dbReference type="Proteomes" id="UP000236379">
    <property type="component" value="Unassembled WGS sequence"/>
</dbReference>
<dbReference type="Gene3D" id="3.40.140.10">
    <property type="entry name" value="Cytidine Deaminase, domain 2"/>
    <property type="match status" value="1"/>
</dbReference>
<evidence type="ECO:0000256" key="3">
    <source>
        <dbReference type="HAMAP-Rule" id="MF_00187"/>
    </source>
</evidence>
<dbReference type="GO" id="GO:0016783">
    <property type="term" value="F:sulfurtransferase activity"/>
    <property type="evidence" value="ECO:0007669"/>
    <property type="project" value="InterPro"/>
</dbReference>
<reference evidence="4 5" key="1">
    <citation type="submission" date="2018-01" db="EMBL/GenBank/DDBJ databases">
        <title>Deinococcus koreensis sp. nov., a radiation-resistant bacterium isolated from river water.</title>
        <authorList>
            <person name="Choi A."/>
        </authorList>
    </citation>
    <scope>NUCLEOTIDE SEQUENCE [LARGE SCALE GENOMIC DNA]</scope>
    <source>
        <strain evidence="4 5">SJW1-2</strain>
    </source>
</reference>
<organism evidence="4 5">
    <name type="scientific">Deinococcus koreensis</name>
    <dbReference type="NCBI Taxonomy" id="2054903"/>
    <lineage>
        <taxon>Bacteria</taxon>
        <taxon>Thermotogati</taxon>
        <taxon>Deinococcota</taxon>
        <taxon>Deinococci</taxon>
        <taxon>Deinococcales</taxon>
        <taxon>Deinococcaceae</taxon>
        <taxon>Deinococcus</taxon>
    </lineage>
</organism>
<comment type="function">
    <text evidence="3">Required for formate dehydrogenase (FDH) activity. Acts as a sulfur carrier protein that transfers sulfur from IscS to the molybdenum cofactor prior to its insertion into FDH.</text>
</comment>
<keyword evidence="1 3" id="KW-0963">Cytoplasm</keyword>
<comment type="caution">
    <text evidence="4">The sequence shown here is derived from an EMBL/GenBank/DDBJ whole genome shotgun (WGS) entry which is preliminary data.</text>
</comment>
<keyword evidence="5" id="KW-1185">Reference proteome</keyword>
<name>A0A2K3V1I0_9DEIO</name>
<dbReference type="InterPro" id="IPR003786">
    <property type="entry name" value="FdhD"/>
</dbReference>
<evidence type="ECO:0000313" key="5">
    <source>
        <dbReference type="Proteomes" id="UP000236379"/>
    </source>
</evidence>
<dbReference type="RefSeq" id="WP_103313084.1">
    <property type="nucleotide sequence ID" value="NZ_PPPD01000001.1"/>
</dbReference>
<sequence>MRPVAEALLNTDGQTISLPVTRFQAGQRGEQDDTVAVEEPLELRLHTPETSLPLAVLMRTPGHDRELLLGWLVSEGLLPHGYDLAPDGENANVWHLHTPEYERLAQGARLGVSSSACGVCGSGSIERLAVRAQAPVWTGNPLRASFLASLPDVLRSAQPGFDASGGLHAAGLCSPDGTLLCAFEDVGRHNAVDKVVGWALTQGQLHLGRHILVVSSRAGFEIAQKAVTAGVAVVVTVGAATSLAVDTAATFGLTLCGFAREGRLTVYSGAERVEA</sequence>
<dbReference type="PANTHER" id="PTHR30592">
    <property type="entry name" value="FORMATE DEHYDROGENASE"/>
    <property type="match status" value="1"/>
</dbReference>
<dbReference type="PANTHER" id="PTHR30592:SF1">
    <property type="entry name" value="SULFUR CARRIER PROTEIN FDHD"/>
    <property type="match status" value="1"/>
</dbReference>
<dbReference type="HAMAP" id="MF_00187">
    <property type="entry name" value="FdhD"/>
    <property type="match status" value="1"/>
</dbReference>
<feature type="active site" description="Cysteine persulfide intermediate" evidence="3">
    <location>
        <position position="117"/>
    </location>
</feature>
<keyword evidence="2 3" id="KW-0501">Molybdenum cofactor biosynthesis</keyword>
<dbReference type="Gene3D" id="3.10.20.10">
    <property type="match status" value="1"/>
</dbReference>
<comment type="subcellular location">
    <subcellularLocation>
        <location evidence="3">Cytoplasm</location>
    </subcellularLocation>
</comment>
<comment type="similarity">
    <text evidence="3">Belongs to the FdhD family.</text>
</comment>
<dbReference type="GO" id="GO:0005737">
    <property type="term" value="C:cytoplasm"/>
    <property type="evidence" value="ECO:0007669"/>
    <property type="project" value="UniProtKB-SubCell"/>
</dbReference>
<proteinExistence type="inferred from homology"/>
<feature type="binding site" evidence="3">
    <location>
        <begin position="258"/>
        <end position="263"/>
    </location>
    <ligand>
        <name>Mo-bis(molybdopterin guanine dinucleotide)</name>
        <dbReference type="ChEBI" id="CHEBI:60539"/>
    </ligand>
</feature>
<dbReference type="GO" id="GO:0097163">
    <property type="term" value="F:sulfur carrier activity"/>
    <property type="evidence" value="ECO:0007669"/>
    <property type="project" value="UniProtKB-UniRule"/>
</dbReference>
<dbReference type="PIRSF" id="PIRSF015626">
    <property type="entry name" value="FdhD"/>
    <property type="match status" value="1"/>
</dbReference>
<dbReference type="SUPFAM" id="SSF53927">
    <property type="entry name" value="Cytidine deaminase-like"/>
    <property type="match status" value="1"/>
</dbReference>
<dbReference type="InterPro" id="IPR016193">
    <property type="entry name" value="Cytidine_deaminase-like"/>
</dbReference>
<gene>
    <name evidence="3" type="primary">fdhD</name>
    <name evidence="4" type="ORF">CVO96_15995</name>
</gene>
<keyword evidence="4" id="KW-0808">Transferase</keyword>
<protein>
    <recommendedName>
        <fullName evidence="3">Sulfur carrier protein FdhD</fullName>
    </recommendedName>
</protein>
<accession>A0A2K3V1I0</accession>
<dbReference type="OrthoDB" id="9782042at2"/>
<evidence type="ECO:0000256" key="2">
    <source>
        <dbReference type="ARBA" id="ARBA00023150"/>
    </source>
</evidence>
<dbReference type="Pfam" id="PF02634">
    <property type="entry name" value="FdhD-NarQ"/>
    <property type="match status" value="1"/>
</dbReference>
<dbReference type="AlphaFoldDB" id="A0A2K3V1I0"/>
<dbReference type="GO" id="GO:0006777">
    <property type="term" value="P:Mo-molybdopterin cofactor biosynthetic process"/>
    <property type="evidence" value="ECO:0007669"/>
    <property type="project" value="UniProtKB-UniRule"/>
</dbReference>
<dbReference type="EMBL" id="PPPD01000001">
    <property type="protein sequence ID" value="PNY82652.1"/>
    <property type="molecule type" value="Genomic_DNA"/>
</dbReference>
<evidence type="ECO:0000256" key="1">
    <source>
        <dbReference type="ARBA" id="ARBA00022490"/>
    </source>
</evidence>
<evidence type="ECO:0000313" key="4">
    <source>
        <dbReference type="EMBL" id="PNY82652.1"/>
    </source>
</evidence>